<sequence length="236" mass="26914">MPAYNAATTLSAAIDSVQRQTGLAWELLVIDGGSTDNTTAIIDQLAGEPNIRCFSEPDLGIYDAMNKGINRAKGDWLYFLGADDQLMPQALTTAAKNFTSAYKVVFGDVQFENGYRMQSYLGPRTWLQNTLHHQAAFYHRSIFDDFRYDLSLQLLADYELNLLVYQHQWPVYYTGQLVAMCHSGGASSNWTKSLKETNIVRKRFLKQGWKQALLSTALFLYYGQKRLRRKLYGHKI</sequence>
<evidence type="ECO:0000259" key="1">
    <source>
        <dbReference type="Pfam" id="PF00535"/>
    </source>
</evidence>
<evidence type="ECO:0000313" key="2">
    <source>
        <dbReference type="EMBL" id="MBO0937935.1"/>
    </source>
</evidence>
<dbReference type="Pfam" id="PF00535">
    <property type="entry name" value="Glycos_transf_2"/>
    <property type="match status" value="1"/>
</dbReference>
<proteinExistence type="predicted"/>
<dbReference type="AlphaFoldDB" id="A0A939GJI2"/>
<dbReference type="SUPFAM" id="SSF53448">
    <property type="entry name" value="Nucleotide-diphospho-sugar transferases"/>
    <property type="match status" value="1"/>
</dbReference>
<dbReference type="PANTHER" id="PTHR22916">
    <property type="entry name" value="GLYCOSYLTRANSFERASE"/>
    <property type="match status" value="1"/>
</dbReference>
<evidence type="ECO:0000313" key="3">
    <source>
        <dbReference type="Proteomes" id="UP000664034"/>
    </source>
</evidence>
<protein>
    <submittedName>
        <fullName evidence="2">Glycosyltransferase</fullName>
    </submittedName>
</protein>
<dbReference type="InterPro" id="IPR029044">
    <property type="entry name" value="Nucleotide-diphossugar_trans"/>
</dbReference>
<dbReference type="EMBL" id="JAFMYV010000007">
    <property type="protein sequence ID" value="MBO0937935.1"/>
    <property type="molecule type" value="Genomic_DNA"/>
</dbReference>
<dbReference type="GO" id="GO:0016758">
    <property type="term" value="F:hexosyltransferase activity"/>
    <property type="evidence" value="ECO:0007669"/>
    <property type="project" value="UniProtKB-ARBA"/>
</dbReference>
<dbReference type="InterPro" id="IPR001173">
    <property type="entry name" value="Glyco_trans_2-like"/>
</dbReference>
<dbReference type="PANTHER" id="PTHR22916:SF3">
    <property type="entry name" value="UDP-GLCNAC:BETAGAL BETA-1,3-N-ACETYLGLUCOSAMINYLTRANSFERASE-LIKE PROTEIN 1"/>
    <property type="match status" value="1"/>
</dbReference>
<accession>A0A939GJI2</accession>
<comment type="caution">
    <text evidence="2">The sequence shown here is derived from an EMBL/GenBank/DDBJ whole genome shotgun (WGS) entry which is preliminary data.</text>
</comment>
<gene>
    <name evidence="2" type="ORF">J2I47_15365</name>
</gene>
<name>A0A939GJI2_9BACT</name>
<reference evidence="2" key="1">
    <citation type="submission" date="2021-03" db="EMBL/GenBank/DDBJ databases">
        <title>Fibrella sp. HMF5335 genome sequencing and assembly.</title>
        <authorList>
            <person name="Kang H."/>
            <person name="Kim H."/>
            <person name="Bae S."/>
            <person name="Joh K."/>
        </authorList>
    </citation>
    <scope>NUCLEOTIDE SEQUENCE</scope>
    <source>
        <strain evidence="2">HMF5335</strain>
    </source>
</reference>
<dbReference type="Proteomes" id="UP000664034">
    <property type="component" value="Unassembled WGS sequence"/>
</dbReference>
<keyword evidence="3" id="KW-1185">Reference proteome</keyword>
<feature type="domain" description="Glycosyltransferase 2-like" evidence="1">
    <location>
        <begin position="1"/>
        <end position="124"/>
    </location>
</feature>
<dbReference type="CDD" id="cd06433">
    <property type="entry name" value="GT_2_WfgS_like"/>
    <property type="match status" value="1"/>
</dbReference>
<organism evidence="2 3">
    <name type="scientific">Fibrella rubiginis</name>
    <dbReference type="NCBI Taxonomy" id="2817060"/>
    <lineage>
        <taxon>Bacteria</taxon>
        <taxon>Pseudomonadati</taxon>
        <taxon>Bacteroidota</taxon>
        <taxon>Cytophagia</taxon>
        <taxon>Cytophagales</taxon>
        <taxon>Spirosomataceae</taxon>
        <taxon>Fibrella</taxon>
    </lineage>
</organism>
<dbReference type="Gene3D" id="3.90.550.10">
    <property type="entry name" value="Spore Coat Polysaccharide Biosynthesis Protein SpsA, Chain A"/>
    <property type="match status" value="1"/>
</dbReference>